<sequence length="298" mass="32865">MYASDKGIEEHPEWYENLMRGSSFEDFQAHLWRHWEKASCERPCRAPLKKGLSVFCWTLARSTNYEADLMAKQLELGAGIFGCDGFAVLSEQEWTVGAGSGGEVAALTFQGAAVGTSKDGTAGNAALFMRAWQAVLRRTAALSFDWTVKVDPDSVLFADKLRDHLKEAEVRGANKVKQLKNAATFIRNCNAYPGTDGFPAMFGALEVVSRQAVKVYQDGASRCKEELDWEAWGEDLFLSQCLSHLGVPPMDDFSITSDGTCTKVDEHVEVDCSASWPAAFHPFKTADDWAACWRLAAP</sequence>
<protein>
    <recommendedName>
        <fullName evidence="3">Hexosyltransferase</fullName>
    </recommendedName>
</protein>
<dbReference type="EMBL" id="CAUYUJ010001336">
    <property type="protein sequence ID" value="CAK0795421.1"/>
    <property type="molecule type" value="Genomic_DNA"/>
</dbReference>
<accession>A0ABN9PQL9</accession>
<evidence type="ECO:0008006" key="3">
    <source>
        <dbReference type="Google" id="ProtNLM"/>
    </source>
</evidence>
<gene>
    <name evidence="1" type="ORF">PCOR1329_LOCUS5102</name>
</gene>
<name>A0ABN9PQL9_9DINO</name>
<proteinExistence type="predicted"/>
<comment type="caution">
    <text evidence="1">The sequence shown here is derived from an EMBL/GenBank/DDBJ whole genome shotgun (WGS) entry which is preliminary data.</text>
</comment>
<reference evidence="1" key="1">
    <citation type="submission" date="2023-10" db="EMBL/GenBank/DDBJ databases">
        <authorList>
            <person name="Chen Y."/>
            <person name="Shah S."/>
            <person name="Dougan E. K."/>
            <person name="Thang M."/>
            <person name="Chan C."/>
        </authorList>
    </citation>
    <scope>NUCLEOTIDE SEQUENCE [LARGE SCALE GENOMIC DNA]</scope>
</reference>
<organism evidence="1 2">
    <name type="scientific">Prorocentrum cordatum</name>
    <dbReference type="NCBI Taxonomy" id="2364126"/>
    <lineage>
        <taxon>Eukaryota</taxon>
        <taxon>Sar</taxon>
        <taxon>Alveolata</taxon>
        <taxon>Dinophyceae</taxon>
        <taxon>Prorocentrales</taxon>
        <taxon>Prorocentraceae</taxon>
        <taxon>Prorocentrum</taxon>
    </lineage>
</organism>
<evidence type="ECO:0000313" key="1">
    <source>
        <dbReference type="EMBL" id="CAK0795421.1"/>
    </source>
</evidence>
<keyword evidence="2" id="KW-1185">Reference proteome</keyword>
<dbReference type="Proteomes" id="UP001189429">
    <property type="component" value="Unassembled WGS sequence"/>
</dbReference>
<evidence type="ECO:0000313" key="2">
    <source>
        <dbReference type="Proteomes" id="UP001189429"/>
    </source>
</evidence>